<dbReference type="EMBL" id="DQVW01000009">
    <property type="protein sequence ID" value="HIQ31963.1"/>
    <property type="molecule type" value="Genomic_DNA"/>
</dbReference>
<proteinExistence type="predicted"/>
<evidence type="ECO:0000313" key="2">
    <source>
        <dbReference type="Proteomes" id="UP000623215"/>
    </source>
</evidence>
<protein>
    <recommendedName>
        <fullName evidence="3">MTH865-like family protein</fullName>
    </recommendedName>
</protein>
<evidence type="ECO:0008006" key="3">
    <source>
        <dbReference type="Google" id="ProtNLM"/>
    </source>
</evidence>
<gene>
    <name evidence="1" type="ORF">EYH55_00560</name>
</gene>
<dbReference type="InterPro" id="IPR024093">
    <property type="entry name" value="Uncharacterised_MTH865"/>
</dbReference>
<evidence type="ECO:0000313" key="1">
    <source>
        <dbReference type="EMBL" id="HIQ31963.1"/>
    </source>
</evidence>
<reference evidence="1" key="1">
    <citation type="journal article" date="2020" name="ISME J.">
        <title>Gammaproteobacteria mediating utilization of methyl-, sulfur- and petroleum organic compounds in deep ocean hydrothermal plumes.</title>
        <authorList>
            <person name="Zhou Z."/>
            <person name="Liu Y."/>
            <person name="Pan J."/>
            <person name="Cron B.R."/>
            <person name="Toner B.M."/>
            <person name="Anantharaman K."/>
            <person name="Breier J.A."/>
            <person name="Dick G.J."/>
            <person name="Li M."/>
        </authorList>
    </citation>
    <scope>NUCLEOTIDE SEQUENCE</scope>
    <source>
        <strain evidence="1">SZUA-1534</strain>
    </source>
</reference>
<sequence length="91" mass="10396">MITTNHPLYEALKNIEEFKLKLAEYFRDKKDVFPIRSRVELAKALPCGISLSCGEVEAGELVKLMSEEDFPIRDVEDLVIKLASKCPIKRD</sequence>
<comment type="caution">
    <text evidence="1">The sequence shown here is derived from an EMBL/GenBank/DDBJ whole genome shotgun (WGS) entry which is preliminary data.</text>
</comment>
<organism evidence="1 2">
    <name type="scientific">Methanothermococcus okinawensis</name>
    <dbReference type="NCBI Taxonomy" id="155863"/>
    <lineage>
        <taxon>Archaea</taxon>
        <taxon>Methanobacteriati</taxon>
        <taxon>Methanobacteriota</taxon>
        <taxon>Methanomada group</taxon>
        <taxon>Methanococci</taxon>
        <taxon>Methanococcales</taxon>
        <taxon>Methanococcaceae</taxon>
        <taxon>Methanothermococcus</taxon>
    </lineage>
</organism>
<dbReference type="AlphaFoldDB" id="A0A832ZXI8"/>
<name>A0A832ZXI8_9EURY</name>
<dbReference type="Proteomes" id="UP000623215">
    <property type="component" value="Unassembled WGS sequence"/>
</dbReference>
<dbReference type="InterPro" id="IPR036825">
    <property type="entry name" value="MTH865-like_sf"/>
</dbReference>
<dbReference type="Gene3D" id="1.10.238.80">
    <property type="entry name" value="MTH865-like"/>
    <property type="match status" value="1"/>
</dbReference>
<accession>A0A832ZXI8</accession>
<dbReference type="Pfam" id="PF07747">
    <property type="entry name" value="MTH865"/>
    <property type="match status" value="1"/>
</dbReference>
<dbReference type="SUPFAM" id="SSF69025">
    <property type="entry name" value="Hypothetical protein MTH865"/>
    <property type="match status" value="1"/>
</dbReference>